<dbReference type="PANTHER" id="PTHR42034">
    <property type="entry name" value="CHROMOSOME 7, WHOLE GENOME SHOTGUN SEQUENCE-RELATED"/>
    <property type="match status" value="1"/>
</dbReference>
<protein>
    <submittedName>
        <fullName evidence="2">Uncharacterized protein</fullName>
    </submittedName>
</protein>
<dbReference type="InterPro" id="IPR023213">
    <property type="entry name" value="CAT-like_dom_sf"/>
</dbReference>
<keyword evidence="3" id="KW-1185">Reference proteome</keyword>
<feature type="compositionally biased region" description="Polar residues" evidence="1">
    <location>
        <begin position="163"/>
        <end position="179"/>
    </location>
</feature>
<dbReference type="AlphaFoldDB" id="A0A5M3Z1J6"/>
<dbReference type="PANTHER" id="PTHR42034:SF1">
    <property type="entry name" value="CONDENSATION DOMAIN-CONTAINING PROTEIN"/>
    <property type="match status" value="1"/>
</dbReference>
<gene>
    <name evidence="2" type="ORF">ATEIFO6365_0006066100</name>
</gene>
<dbReference type="SUPFAM" id="SSF52777">
    <property type="entry name" value="CoA-dependent acyltransferases"/>
    <property type="match status" value="1"/>
</dbReference>
<name>A0A5M3Z1J6_ASPTE</name>
<comment type="caution">
    <text evidence="2">The sequence shown here is derived from an EMBL/GenBank/DDBJ whole genome shotgun (WGS) entry which is preliminary data.</text>
</comment>
<organism evidence="2 3">
    <name type="scientific">Aspergillus terreus</name>
    <dbReference type="NCBI Taxonomy" id="33178"/>
    <lineage>
        <taxon>Eukaryota</taxon>
        <taxon>Fungi</taxon>
        <taxon>Dikarya</taxon>
        <taxon>Ascomycota</taxon>
        <taxon>Pezizomycotina</taxon>
        <taxon>Eurotiomycetes</taxon>
        <taxon>Eurotiomycetidae</taxon>
        <taxon>Eurotiales</taxon>
        <taxon>Aspergillaceae</taxon>
        <taxon>Aspergillus</taxon>
        <taxon>Aspergillus subgen. Circumdati</taxon>
    </lineage>
</organism>
<evidence type="ECO:0000256" key="1">
    <source>
        <dbReference type="SAM" id="MobiDB-lite"/>
    </source>
</evidence>
<dbReference type="Gene3D" id="3.30.559.30">
    <property type="entry name" value="Nonribosomal peptide synthetase, condensation domain"/>
    <property type="match status" value="1"/>
</dbReference>
<dbReference type="VEuPathDB" id="FungiDB:ATEG_03434"/>
<feature type="region of interest" description="Disordered" evidence="1">
    <location>
        <begin position="163"/>
        <end position="187"/>
    </location>
</feature>
<evidence type="ECO:0000313" key="2">
    <source>
        <dbReference type="EMBL" id="GFF17313.1"/>
    </source>
</evidence>
<dbReference type="Proteomes" id="UP000452235">
    <property type="component" value="Unassembled WGS sequence"/>
</dbReference>
<proteinExistence type="predicted"/>
<reference evidence="2 3" key="1">
    <citation type="submission" date="2020-01" db="EMBL/GenBank/DDBJ databases">
        <title>Aspergillus terreus IFO 6365 whole genome shotgun sequence.</title>
        <authorList>
            <person name="Kanamasa S."/>
            <person name="Takahashi H."/>
        </authorList>
    </citation>
    <scope>NUCLEOTIDE SEQUENCE [LARGE SCALE GENOMIC DNA]</scope>
    <source>
        <strain evidence="2 3">IFO 6365</strain>
    </source>
</reference>
<dbReference type="OrthoDB" id="2548233at2759"/>
<accession>A0A5M3Z1J6</accession>
<sequence length="454" mass="51037">MGSIIDMPGLPDGEFSNYEQVYLKMSRAFSHLEKEHWGIHCVCSVSQDSPNGSTFSESLRKAWMRLVVEYPGLSMVPVGLQKKYPRLDEKGIESWAESTFFVSSRQCADEVVSEAKPRDLPGLYWLPASSEVVLLIQHWRVDALGTCMLLDRLFEILEQSTVPSTQPDQVQPNQPTPSFESAAGASKTGDADLQAYARDYIDSFHRRAVNAGGLPYRGDTTTPPSTTAHWDLDFSVDSTNAIKDACRRHNISVTAAIHTALARTVFSYLTETECQAGYTTVMAVNMRPYLPPPYDSKKHACQTFVASITPTVPYHSGFVESARSLTREYRSWWSADFMRSLWWIYEYHLAKLSTPRPANAAPMKPPSGVTLSSLGVVDRNLRGDYGPNLQVDKFRLGVSMMTRQTILYAWTFKDRLTLSLNYNDAYYSDFMAREVVSRVASHLEKGLEVELNTV</sequence>
<evidence type="ECO:0000313" key="3">
    <source>
        <dbReference type="Proteomes" id="UP000452235"/>
    </source>
</evidence>
<dbReference type="Gene3D" id="3.30.559.10">
    <property type="entry name" value="Chloramphenicol acetyltransferase-like domain"/>
    <property type="match status" value="1"/>
</dbReference>
<dbReference type="EMBL" id="BLJY01000006">
    <property type="protein sequence ID" value="GFF17313.1"/>
    <property type="molecule type" value="Genomic_DNA"/>
</dbReference>